<keyword evidence="2" id="KW-0408">Iron</keyword>
<name>A0A7W5DP54_9PORP</name>
<protein>
    <submittedName>
        <fullName evidence="5">MinD superfamily P-loop ATPase</fullName>
    </submittedName>
</protein>
<dbReference type="PROSITE" id="PS00198">
    <property type="entry name" value="4FE4S_FER_1"/>
    <property type="match status" value="1"/>
</dbReference>
<dbReference type="SUPFAM" id="SSF54862">
    <property type="entry name" value="4Fe-4S ferredoxins"/>
    <property type="match status" value="1"/>
</dbReference>
<dbReference type="InterPro" id="IPR017900">
    <property type="entry name" value="4Fe4S_Fe_S_CS"/>
</dbReference>
<dbReference type="PROSITE" id="PS51379">
    <property type="entry name" value="4FE4S_FER_2"/>
    <property type="match status" value="2"/>
</dbReference>
<comment type="caution">
    <text evidence="5">The sequence shown here is derived from an EMBL/GenBank/DDBJ whole genome shotgun (WGS) entry which is preliminary data.</text>
</comment>
<dbReference type="InterPro" id="IPR017896">
    <property type="entry name" value="4Fe4S_Fe-S-bd"/>
</dbReference>
<feature type="domain" description="4Fe-4S ferredoxin-type" evidence="4">
    <location>
        <begin position="91"/>
        <end position="118"/>
    </location>
</feature>
<accession>A0A7W5DP54</accession>
<dbReference type="Proteomes" id="UP000544222">
    <property type="component" value="Unassembled WGS sequence"/>
</dbReference>
<dbReference type="Pfam" id="PF01656">
    <property type="entry name" value="CbiA"/>
    <property type="match status" value="1"/>
</dbReference>
<evidence type="ECO:0000256" key="1">
    <source>
        <dbReference type="ARBA" id="ARBA00022723"/>
    </source>
</evidence>
<dbReference type="Pfam" id="PF00037">
    <property type="entry name" value="Fer4"/>
    <property type="match status" value="1"/>
</dbReference>
<evidence type="ECO:0000313" key="5">
    <source>
        <dbReference type="EMBL" id="MBB3186509.1"/>
    </source>
</evidence>
<dbReference type="PANTHER" id="PTHR43063">
    <property type="entry name" value="4FE-4S CLUSTER CONTAINING PARA FAMILY ATPASE PROTEIN"/>
    <property type="match status" value="1"/>
</dbReference>
<dbReference type="Gene3D" id="3.30.70.20">
    <property type="match status" value="1"/>
</dbReference>
<keyword evidence="1" id="KW-0479">Metal-binding</keyword>
<evidence type="ECO:0000256" key="3">
    <source>
        <dbReference type="ARBA" id="ARBA00023014"/>
    </source>
</evidence>
<dbReference type="GO" id="GO:0046872">
    <property type="term" value="F:metal ion binding"/>
    <property type="evidence" value="ECO:0007669"/>
    <property type="project" value="UniProtKB-KW"/>
</dbReference>
<dbReference type="PANTHER" id="PTHR43063:SF1">
    <property type="entry name" value="4FE-4S CLUSTER CONTAINING PARA FAMILY ATPASE PROTEIN"/>
    <property type="match status" value="1"/>
</dbReference>
<evidence type="ECO:0000313" key="6">
    <source>
        <dbReference type="Proteomes" id="UP000544222"/>
    </source>
</evidence>
<dbReference type="RefSeq" id="WP_183412399.1">
    <property type="nucleotide sequence ID" value="NZ_JACHYB010000001.1"/>
</dbReference>
<gene>
    <name evidence="5" type="ORF">FHX64_000672</name>
</gene>
<sequence>MKVAIASGKGGTGKTLLSTNLASYWSKRQPVVLADVDVEEPNDALFLPFSRLNQEDKFKFIPSWHADACILCGQCQEICNFNAIVQLENEIMVFDELCHSCYACSELCPTQALPMIPHKIGELKHSQEGNFSFVESRLRVGEEQAVPLIAQTHQYVDAHFSPQTIMLYDCPPGTSCPMIEATKEADFVILITEPTPFGEHDVKLAMKAMQKTSKTYGVVINRSDAGDDHLRQYCKRNHIPVLATIPFDRQIAILYAQGKLVYEEIPSVRAALDQIIEFIQRL</sequence>
<dbReference type="SUPFAM" id="SSF52540">
    <property type="entry name" value="P-loop containing nucleoside triphosphate hydrolases"/>
    <property type="match status" value="1"/>
</dbReference>
<reference evidence="5 6" key="1">
    <citation type="submission" date="2020-08" db="EMBL/GenBank/DDBJ databases">
        <title>Genomic Encyclopedia of Type Strains, Phase IV (KMG-IV): sequencing the most valuable type-strain genomes for metagenomic binning, comparative biology and taxonomic classification.</title>
        <authorList>
            <person name="Goeker M."/>
        </authorList>
    </citation>
    <scope>NUCLEOTIDE SEQUENCE [LARGE SCALE GENOMIC DNA]</scope>
    <source>
        <strain evidence="5 6">DSM 27471</strain>
    </source>
</reference>
<organism evidence="5 6">
    <name type="scientific">Microbacter margulisiae</name>
    <dbReference type="NCBI Taxonomy" id="1350067"/>
    <lineage>
        <taxon>Bacteria</taxon>
        <taxon>Pseudomonadati</taxon>
        <taxon>Bacteroidota</taxon>
        <taxon>Bacteroidia</taxon>
        <taxon>Bacteroidales</taxon>
        <taxon>Porphyromonadaceae</taxon>
        <taxon>Microbacter</taxon>
    </lineage>
</organism>
<dbReference type="Gene3D" id="3.40.50.300">
    <property type="entry name" value="P-loop containing nucleotide triphosphate hydrolases"/>
    <property type="match status" value="1"/>
</dbReference>
<evidence type="ECO:0000259" key="4">
    <source>
        <dbReference type="PROSITE" id="PS51379"/>
    </source>
</evidence>
<feature type="domain" description="4Fe-4S ferredoxin-type" evidence="4">
    <location>
        <begin position="60"/>
        <end position="90"/>
    </location>
</feature>
<dbReference type="EMBL" id="JACHYB010000001">
    <property type="protein sequence ID" value="MBB3186509.1"/>
    <property type="molecule type" value="Genomic_DNA"/>
</dbReference>
<dbReference type="InterPro" id="IPR027417">
    <property type="entry name" value="P-loop_NTPase"/>
</dbReference>
<proteinExistence type="predicted"/>
<dbReference type="GO" id="GO:0051536">
    <property type="term" value="F:iron-sulfur cluster binding"/>
    <property type="evidence" value="ECO:0007669"/>
    <property type="project" value="UniProtKB-KW"/>
</dbReference>
<dbReference type="AlphaFoldDB" id="A0A7W5DP54"/>
<evidence type="ECO:0000256" key="2">
    <source>
        <dbReference type="ARBA" id="ARBA00023004"/>
    </source>
</evidence>
<keyword evidence="6" id="KW-1185">Reference proteome</keyword>
<keyword evidence="3" id="KW-0411">Iron-sulfur</keyword>
<dbReference type="InterPro" id="IPR002586">
    <property type="entry name" value="CobQ/CobB/MinD/ParA_Nub-bd_dom"/>
</dbReference>